<sequence>PPENLSKPVSHLIVISISSKTATNELISWAEIPSLSNWDSSNYKLVGRSEVISAKRLIVWTAKAFSEIKGSAPRLLD</sequence>
<dbReference type="EMBL" id="BPLR01000612">
    <property type="protein sequence ID" value="GIY96059.1"/>
    <property type="molecule type" value="Genomic_DNA"/>
</dbReference>
<dbReference type="Proteomes" id="UP001054945">
    <property type="component" value="Unassembled WGS sequence"/>
</dbReference>
<evidence type="ECO:0000313" key="1">
    <source>
        <dbReference type="EMBL" id="GIY96059.1"/>
    </source>
</evidence>
<keyword evidence="2" id="KW-1185">Reference proteome</keyword>
<comment type="caution">
    <text evidence="1">The sequence shown here is derived from an EMBL/GenBank/DDBJ whole genome shotgun (WGS) entry which is preliminary data.</text>
</comment>
<protein>
    <submittedName>
        <fullName evidence="1">Uncharacterized protein</fullName>
    </submittedName>
</protein>
<feature type="non-terminal residue" evidence="1">
    <location>
        <position position="1"/>
    </location>
</feature>
<accession>A0AAV4XPR0</accession>
<name>A0AAV4XPR0_CAEEX</name>
<reference evidence="1 2" key="1">
    <citation type="submission" date="2021-06" db="EMBL/GenBank/DDBJ databases">
        <title>Caerostris extrusa draft genome.</title>
        <authorList>
            <person name="Kono N."/>
            <person name="Arakawa K."/>
        </authorList>
    </citation>
    <scope>NUCLEOTIDE SEQUENCE [LARGE SCALE GENOMIC DNA]</scope>
</reference>
<evidence type="ECO:0000313" key="2">
    <source>
        <dbReference type="Proteomes" id="UP001054945"/>
    </source>
</evidence>
<proteinExistence type="predicted"/>
<organism evidence="1 2">
    <name type="scientific">Caerostris extrusa</name>
    <name type="common">Bark spider</name>
    <name type="synonym">Caerostris bankana</name>
    <dbReference type="NCBI Taxonomy" id="172846"/>
    <lineage>
        <taxon>Eukaryota</taxon>
        <taxon>Metazoa</taxon>
        <taxon>Ecdysozoa</taxon>
        <taxon>Arthropoda</taxon>
        <taxon>Chelicerata</taxon>
        <taxon>Arachnida</taxon>
        <taxon>Araneae</taxon>
        <taxon>Araneomorphae</taxon>
        <taxon>Entelegynae</taxon>
        <taxon>Araneoidea</taxon>
        <taxon>Araneidae</taxon>
        <taxon>Caerostris</taxon>
    </lineage>
</organism>
<dbReference type="AlphaFoldDB" id="A0AAV4XPR0"/>
<gene>
    <name evidence="1" type="ORF">CEXT_656381</name>
</gene>